<gene>
    <name evidence="2" type="ORF">N7Z68_07905</name>
</gene>
<protein>
    <submittedName>
        <fullName evidence="2">Aminoglycoside phosphotransferase family protein</fullName>
    </submittedName>
</protein>
<accession>A0ABT5VF46</accession>
<dbReference type="EMBL" id="JAOTPO010000004">
    <property type="protein sequence ID" value="MDE5413307.1"/>
    <property type="molecule type" value="Genomic_DNA"/>
</dbReference>
<name>A0ABT5VF46_9BACI</name>
<sequence>MGNGLLYKFIIYSKEDHAILVIADKNGISLPSYKPIISHVAVTNHINRYLEKEYNIKTNVLKCFSQKGEQRVYIIELLRRDTLVSSKTRWLQITDINQFDGFSRWENEILQEWLSPSNETLFPWFMIGWRNKMEMWLENIIPDESISIEQVRNWERSALFKVDTARKSYYFKAVPNIFSHEPSISLFLFQNHPSDVPEIINIEVEKKWYVMKAIRGPLLGRTKKMEYWKQSILRLADIQKHSALHRNELEKLKCPIRPIPNILQDYLDGSLQQLANKNEISSETYNKLITSAPIILEKSRSLISTKVPLSLDHGDFFGGNIIVQNGKPIIYDWSDCSLSHPFLSIVVFLEEVEHLFSQKISLTLLDEYLNKWTVFNSKEKLVQEFELVKLIAPAYYLTVYQTFIFPSFHDNWDKQQIIDGYVNEWIKALDSM</sequence>
<dbReference type="InterPro" id="IPR002575">
    <property type="entry name" value="Aminoglycoside_PTrfase"/>
</dbReference>
<dbReference type="Proteomes" id="UP001148125">
    <property type="component" value="Unassembled WGS sequence"/>
</dbReference>
<dbReference type="RefSeq" id="WP_275117926.1">
    <property type="nucleotide sequence ID" value="NZ_JAOTPO010000004.1"/>
</dbReference>
<reference evidence="2" key="1">
    <citation type="submission" date="2024-05" db="EMBL/GenBank/DDBJ databases">
        <title>Alkalihalobacillus sp. strain MEB203 novel alkaliphilic bacterium from Lonar Lake, India.</title>
        <authorList>
            <person name="Joshi A."/>
            <person name="Thite S."/>
            <person name="Mengade P."/>
        </authorList>
    </citation>
    <scope>NUCLEOTIDE SEQUENCE</scope>
    <source>
        <strain evidence="2">MEB 203</strain>
    </source>
</reference>
<dbReference type="Pfam" id="PF01636">
    <property type="entry name" value="APH"/>
    <property type="match status" value="1"/>
</dbReference>
<dbReference type="SUPFAM" id="SSF56112">
    <property type="entry name" value="Protein kinase-like (PK-like)"/>
    <property type="match status" value="1"/>
</dbReference>
<evidence type="ECO:0000313" key="3">
    <source>
        <dbReference type="Proteomes" id="UP001148125"/>
    </source>
</evidence>
<evidence type="ECO:0000313" key="2">
    <source>
        <dbReference type="EMBL" id="MDE5413307.1"/>
    </source>
</evidence>
<organism evidence="2 3">
    <name type="scientific">Alkalihalobacterium chitinilyticum</name>
    <dbReference type="NCBI Taxonomy" id="2980103"/>
    <lineage>
        <taxon>Bacteria</taxon>
        <taxon>Bacillati</taxon>
        <taxon>Bacillota</taxon>
        <taxon>Bacilli</taxon>
        <taxon>Bacillales</taxon>
        <taxon>Bacillaceae</taxon>
        <taxon>Alkalihalobacterium</taxon>
    </lineage>
</organism>
<dbReference type="InterPro" id="IPR011009">
    <property type="entry name" value="Kinase-like_dom_sf"/>
</dbReference>
<proteinExistence type="predicted"/>
<comment type="caution">
    <text evidence="2">The sequence shown here is derived from an EMBL/GenBank/DDBJ whole genome shotgun (WGS) entry which is preliminary data.</text>
</comment>
<evidence type="ECO:0000259" key="1">
    <source>
        <dbReference type="Pfam" id="PF01636"/>
    </source>
</evidence>
<feature type="domain" description="Aminoglycoside phosphotransferase" evidence="1">
    <location>
        <begin position="306"/>
        <end position="371"/>
    </location>
</feature>
<keyword evidence="3" id="KW-1185">Reference proteome</keyword>